<gene>
    <name evidence="1" type="ORF">ATL42_2546</name>
</gene>
<keyword evidence="2" id="KW-1185">Reference proteome</keyword>
<comment type="caution">
    <text evidence="1">The sequence shown here is derived from an EMBL/GenBank/DDBJ whole genome shotgun (WGS) entry which is preliminary data.</text>
</comment>
<dbReference type="Proteomes" id="UP000225548">
    <property type="component" value="Unassembled WGS sequence"/>
</dbReference>
<proteinExistence type="predicted"/>
<reference evidence="1 2" key="1">
    <citation type="submission" date="2017-10" db="EMBL/GenBank/DDBJ databases">
        <title>Sequencing the genomes of 1000 actinobacteria strains.</title>
        <authorList>
            <person name="Klenk H.-P."/>
        </authorList>
    </citation>
    <scope>NUCLEOTIDE SEQUENCE [LARGE SCALE GENOMIC DNA]</scope>
    <source>
        <strain evidence="1 2">DSM 18966</strain>
    </source>
</reference>
<accession>A0A2A9E8T2</accession>
<dbReference type="EMBL" id="PDJG01000001">
    <property type="protein sequence ID" value="PFG34629.1"/>
    <property type="molecule type" value="Genomic_DNA"/>
</dbReference>
<evidence type="ECO:0000313" key="2">
    <source>
        <dbReference type="Proteomes" id="UP000225548"/>
    </source>
</evidence>
<protein>
    <submittedName>
        <fullName evidence="1">Uncharacterized protein</fullName>
    </submittedName>
</protein>
<sequence length="202" mass="21544">MELSTRAIVGRFAGQIRSASRIMMVGVDMKNMNAALHVVVDGEHARQSFGMLTAHLLAPEANIEQLKEFVALPVEERVCVLAATWTMWNVFAGDAAVLGAYGGSVETALRETRAQTDGDYRGAFPSAVMIANRFDDALSLRGLTFIEPELVDEIGDCPAHSLGALGYFLRAASIALCACAVQRGCSISDLLALVGQRLALSA</sequence>
<organism evidence="1 2">
    <name type="scientific">Sanguibacter antarcticus</name>
    <dbReference type="NCBI Taxonomy" id="372484"/>
    <lineage>
        <taxon>Bacteria</taxon>
        <taxon>Bacillati</taxon>
        <taxon>Actinomycetota</taxon>
        <taxon>Actinomycetes</taxon>
        <taxon>Micrococcales</taxon>
        <taxon>Sanguibacteraceae</taxon>
        <taxon>Sanguibacter</taxon>
    </lineage>
</organism>
<evidence type="ECO:0000313" key="1">
    <source>
        <dbReference type="EMBL" id="PFG34629.1"/>
    </source>
</evidence>
<dbReference type="AlphaFoldDB" id="A0A2A9E8T2"/>
<name>A0A2A9E8T2_9MICO</name>